<dbReference type="InterPro" id="IPR009100">
    <property type="entry name" value="AcylCoA_DH/oxidase_NM_dom_sf"/>
</dbReference>
<dbReference type="RefSeq" id="WP_119784777.1">
    <property type="nucleotide sequence ID" value="NZ_QYUQ01000002.1"/>
</dbReference>
<dbReference type="Gene3D" id="1.20.140.10">
    <property type="entry name" value="Butyryl-CoA Dehydrogenase, subunit A, domain 3"/>
    <property type="match status" value="1"/>
</dbReference>
<dbReference type="SUPFAM" id="SSF56645">
    <property type="entry name" value="Acyl-CoA dehydrogenase NM domain-like"/>
    <property type="match status" value="1"/>
</dbReference>
<dbReference type="Pfam" id="PF00441">
    <property type="entry name" value="Acyl-CoA_dh_1"/>
    <property type="match status" value="1"/>
</dbReference>
<dbReference type="InterPro" id="IPR006091">
    <property type="entry name" value="Acyl-CoA_Oxase/DH_mid-dom"/>
</dbReference>
<dbReference type="OrthoDB" id="9770681at2"/>
<sequence length="395" mass="44081">MDLAFTKDDEAFRAEVRAFLKHSLPPEIARREAQGFHLERKDVAEWQHILYQKGWVAPNWPAEYGGTGWTPIQRYLFELEYGLANAPEISLIALSMVGPVIYRFGSSHLKERFLQPILQGDAWFCQGFSEPQAGSDLASLKTQAIRDGDAYVLNGQKTWTTAAHFADYMICLARTNLQVKPQAGLSMLIVPMDAPGVTVRPIETIDGDHSVNEVFLDNVRVPAEYLIGEENAGWTQAKFLLGNERTHNAYIGILKRYLARIPALIDAEIDNGLTRMTADMLRHKHARLEIDVNALEWSVLRTLASDESPALVAAASGLKVRGSEYLLRASDLENEILGLQTAPRFTPQDSGLLHAGASLAAPGRTTQYLYWRASTIFGGANEIQRNIIWNTMFRA</sequence>
<keyword evidence="4" id="KW-0274">FAD</keyword>
<keyword evidence="3" id="KW-0285">Flavoprotein</keyword>
<evidence type="ECO:0000313" key="9">
    <source>
        <dbReference type="EMBL" id="RJG01328.1"/>
    </source>
</evidence>
<proteinExistence type="inferred from homology"/>
<comment type="caution">
    <text evidence="9">The sequence shown here is derived from an EMBL/GenBank/DDBJ whole genome shotgun (WGS) entry which is preliminary data.</text>
</comment>
<dbReference type="PANTHER" id="PTHR43292:SF3">
    <property type="entry name" value="ACYL-COA DEHYDROGENASE FADE29"/>
    <property type="match status" value="1"/>
</dbReference>
<dbReference type="PANTHER" id="PTHR43292">
    <property type="entry name" value="ACYL-COA DEHYDROGENASE"/>
    <property type="match status" value="1"/>
</dbReference>
<dbReference type="GO" id="GO:0050660">
    <property type="term" value="F:flavin adenine dinucleotide binding"/>
    <property type="evidence" value="ECO:0007669"/>
    <property type="project" value="InterPro"/>
</dbReference>
<evidence type="ECO:0000259" key="8">
    <source>
        <dbReference type="Pfam" id="PF02771"/>
    </source>
</evidence>
<dbReference type="SUPFAM" id="SSF47203">
    <property type="entry name" value="Acyl-CoA dehydrogenase C-terminal domain-like"/>
    <property type="match status" value="1"/>
</dbReference>
<dbReference type="Gene3D" id="2.40.110.10">
    <property type="entry name" value="Butyryl-CoA Dehydrogenase, subunit A, domain 2"/>
    <property type="match status" value="1"/>
</dbReference>
<dbReference type="Pfam" id="PF02771">
    <property type="entry name" value="Acyl-CoA_dh_N"/>
    <property type="match status" value="1"/>
</dbReference>
<evidence type="ECO:0000313" key="10">
    <source>
        <dbReference type="Proteomes" id="UP000266327"/>
    </source>
</evidence>
<evidence type="ECO:0000256" key="1">
    <source>
        <dbReference type="ARBA" id="ARBA00001974"/>
    </source>
</evidence>
<dbReference type="InterPro" id="IPR052161">
    <property type="entry name" value="Mycobact_Acyl-CoA_DH"/>
</dbReference>
<comment type="cofactor">
    <cofactor evidence="1">
        <name>FAD</name>
        <dbReference type="ChEBI" id="CHEBI:57692"/>
    </cofactor>
</comment>
<dbReference type="InterPro" id="IPR009075">
    <property type="entry name" value="AcylCo_DH/oxidase_C"/>
</dbReference>
<protein>
    <submittedName>
        <fullName evidence="9">Acyl-CoA dehydrogenase</fullName>
    </submittedName>
</protein>
<comment type="similarity">
    <text evidence="2">Belongs to the acyl-CoA dehydrogenase family.</text>
</comment>
<gene>
    <name evidence="9" type="ORF">D3878_06815</name>
</gene>
<dbReference type="Pfam" id="PF02770">
    <property type="entry name" value="Acyl-CoA_dh_M"/>
    <property type="match status" value="1"/>
</dbReference>
<feature type="domain" description="Acyl-CoA oxidase/dehydrogenase middle" evidence="7">
    <location>
        <begin position="125"/>
        <end position="219"/>
    </location>
</feature>
<evidence type="ECO:0000259" key="7">
    <source>
        <dbReference type="Pfam" id="PF02770"/>
    </source>
</evidence>
<dbReference type="InterPro" id="IPR013786">
    <property type="entry name" value="AcylCoA_DH/ox_N"/>
</dbReference>
<evidence type="ECO:0000256" key="5">
    <source>
        <dbReference type="ARBA" id="ARBA00023002"/>
    </source>
</evidence>
<dbReference type="FunFam" id="2.40.110.10:FF:000011">
    <property type="entry name" value="Acyl-CoA dehydrogenase FadE34"/>
    <property type="match status" value="1"/>
</dbReference>
<dbReference type="InterPro" id="IPR037069">
    <property type="entry name" value="AcylCoA_DH/ox_N_sf"/>
</dbReference>
<dbReference type="GO" id="GO:0005886">
    <property type="term" value="C:plasma membrane"/>
    <property type="evidence" value="ECO:0007669"/>
    <property type="project" value="TreeGrafter"/>
</dbReference>
<feature type="domain" description="Acyl-CoA dehydrogenase/oxidase N-terminal" evidence="8">
    <location>
        <begin position="6"/>
        <end position="121"/>
    </location>
</feature>
<dbReference type="GO" id="GO:0016627">
    <property type="term" value="F:oxidoreductase activity, acting on the CH-CH group of donors"/>
    <property type="evidence" value="ECO:0007669"/>
    <property type="project" value="InterPro"/>
</dbReference>
<dbReference type="EMBL" id="QYUQ01000002">
    <property type="protein sequence ID" value="RJG01328.1"/>
    <property type="molecule type" value="Genomic_DNA"/>
</dbReference>
<feature type="domain" description="Acyl-CoA dehydrogenase/oxidase C-terminal" evidence="6">
    <location>
        <begin position="231"/>
        <end position="390"/>
    </location>
</feature>
<evidence type="ECO:0000259" key="6">
    <source>
        <dbReference type="Pfam" id="PF00441"/>
    </source>
</evidence>
<name>A0A3A3FYP5_9BURK</name>
<keyword evidence="10" id="KW-1185">Reference proteome</keyword>
<dbReference type="Proteomes" id="UP000266327">
    <property type="component" value="Unassembled WGS sequence"/>
</dbReference>
<evidence type="ECO:0000256" key="3">
    <source>
        <dbReference type="ARBA" id="ARBA00022630"/>
    </source>
</evidence>
<dbReference type="InterPro" id="IPR036250">
    <property type="entry name" value="AcylCo_DH-like_C"/>
</dbReference>
<organism evidence="9 10">
    <name type="scientific">Noviherbaspirillum sedimenti</name>
    <dbReference type="NCBI Taxonomy" id="2320865"/>
    <lineage>
        <taxon>Bacteria</taxon>
        <taxon>Pseudomonadati</taxon>
        <taxon>Pseudomonadota</taxon>
        <taxon>Betaproteobacteria</taxon>
        <taxon>Burkholderiales</taxon>
        <taxon>Oxalobacteraceae</taxon>
        <taxon>Noviherbaspirillum</taxon>
    </lineage>
</organism>
<reference evidence="10" key="1">
    <citation type="submission" date="2018-09" db="EMBL/GenBank/DDBJ databases">
        <authorList>
            <person name="Zhu H."/>
        </authorList>
    </citation>
    <scope>NUCLEOTIDE SEQUENCE [LARGE SCALE GENOMIC DNA]</scope>
    <source>
        <strain evidence="10">K1S02-23</strain>
    </source>
</reference>
<keyword evidence="5" id="KW-0560">Oxidoreductase</keyword>
<dbReference type="Gene3D" id="1.10.540.10">
    <property type="entry name" value="Acyl-CoA dehydrogenase/oxidase, N-terminal domain"/>
    <property type="match status" value="1"/>
</dbReference>
<dbReference type="InterPro" id="IPR046373">
    <property type="entry name" value="Acyl-CoA_Oxase/DH_mid-dom_sf"/>
</dbReference>
<dbReference type="AlphaFoldDB" id="A0A3A3FYP5"/>
<accession>A0A3A3FYP5</accession>
<evidence type="ECO:0000256" key="2">
    <source>
        <dbReference type="ARBA" id="ARBA00009347"/>
    </source>
</evidence>
<evidence type="ECO:0000256" key="4">
    <source>
        <dbReference type="ARBA" id="ARBA00022827"/>
    </source>
</evidence>